<protein>
    <submittedName>
        <fullName evidence="1">Uncharacterized protein</fullName>
    </submittedName>
</protein>
<accession>A0A7L5E0S8</accession>
<dbReference type="EMBL" id="CP051682">
    <property type="protein sequence ID" value="QJD96631.1"/>
    <property type="molecule type" value="Genomic_DNA"/>
</dbReference>
<reference evidence="1 2" key="1">
    <citation type="submission" date="2020-04" db="EMBL/GenBank/DDBJ databases">
        <title>Genome sequencing of novel species.</title>
        <authorList>
            <person name="Heo J."/>
            <person name="Kim S.-J."/>
            <person name="Kim J.-S."/>
            <person name="Hong S.-B."/>
            <person name="Kwon S.-W."/>
        </authorList>
    </citation>
    <scope>NUCLEOTIDE SEQUENCE [LARGE SCALE GENOMIC DNA]</scope>
    <source>
        <strain evidence="1 2">F39-2</strain>
    </source>
</reference>
<name>A0A7L5E0S8_9SPHI</name>
<evidence type="ECO:0000313" key="1">
    <source>
        <dbReference type="EMBL" id="QJD96631.1"/>
    </source>
</evidence>
<proteinExistence type="predicted"/>
<sequence>MDIPVKNITDLQSEIIRLERQRQQQEIELKKRFSSPSAAFASLKTLFPKSSHPAERGESVTSTLFSQDVLGLLSRVVLPFTLNKTLFKKSNFIVKTLVGILSQKASTYISEDSVTTVWGRVKSLFTKKPGTAIKPAKVSPDKASTVVVR</sequence>
<evidence type="ECO:0000313" key="2">
    <source>
        <dbReference type="Proteomes" id="UP000503278"/>
    </source>
</evidence>
<dbReference type="Proteomes" id="UP000503278">
    <property type="component" value="Chromosome"/>
</dbReference>
<organism evidence="1 2">
    <name type="scientific">Mucilaginibacter robiniae</name>
    <dbReference type="NCBI Taxonomy" id="2728022"/>
    <lineage>
        <taxon>Bacteria</taxon>
        <taxon>Pseudomonadati</taxon>
        <taxon>Bacteroidota</taxon>
        <taxon>Sphingobacteriia</taxon>
        <taxon>Sphingobacteriales</taxon>
        <taxon>Sphingobacteriaceae</taxon>
        <taxon>Mucilaginibacter</taxon>
    </lineage>
</organism>
<dbReference type="KEGG" id="mrob:HH214_12435"/>
<dbReference type="RefSeq" id="WP_169608126.1">
    <property type="nucleotide sequence ID" value="NZ_CP051682.1"/>
</dbReference>
<dbReference type="AlphaFoldDB" id="A0A7L5E0S8"/>
<keyword evidence="2" id="KW-1185">Reference proteome</keyword>
<gene>
    <name evidence="1" type="ORF">HH214_12435</name>
</gene>